<organism evidence="4 5">
    <name type="scientific">Agrobacterium vitis</name>
    <name type="common">Rhizobium vitis</name>
    <dbReference type="NCBI Taxonomy" id="373"/>
    <lineage>
        <taxon>Bacteria</taxon>
        <taxon>Pseudomonadati</taxon>
        <taxon>Pseudomonadota</taxon>
        <taxon>Alphaproteobacteria</taxon>
        <taxon>Hyphomicrobiales</taxon>
        <taxon>Rhizobiaceae</taxon>
        <taxon>Rhizobium/Agrobacterium group</taxon>
        <taxon>Agrobacterium</taxon>
    </lineage>
</organism>
<protein>
    <submittedName>
        <fullName evidence="4">NAD-dependent epimerase/dehydratase family protein</fullName>
    </submittedName>
</protein>
<dbReference type="GeneID" id="60681969"/>
<proteinExistence type="predicted"/>
<evidence type="ECO:0000256" key="1">
    <source>
        <dbReference type="ARBA" id="ARBA00022450"/>
    </source>
</evidence>
<dbReference type="PANTHER" id="PTHR44845:SF1">
    <property type="entry name" value="L-2-AMINOADIPATE REDUCTASE"/>
    <property type="match status" value="1"/>
</dbReference>
<dbReference type="PANTHER" id="PTHR44845">
    <property type="entry name" value="CARRIER DOMAIN-CONTAINING PROTEIN"/>
    <property type="match status" value="1"/>
</dbReference>
<dbReference type="InterPro" id="IPR036291">
    <property type="entry name" value="NAD(P)-bd_dom_sf"/>
</dbReference>
<dbReference type="CDD" id="cd05235">
    <property type="entry name" value="SDR_e1"/>
    <property type="match status" value="1"/>
</dbReference>
<gene>
    <name evidence="4" type="ORF">DXT89_01600</name>
</gene>
<dbReference type="Pfam" id="PF07993">
    <property type="entry name" value="NAD_binding_4"/>
    <property type="match status" value="1"/>
</dbReference>
<dbReference type="NCBIfam" id="TIGR01746">
    <property type="entry name" value="Thioester-redct"/>
    <property type="match status" value="1"/>
</dbReference>
<reference evidence="4 5" key="1">
    <citation type="submission" date="2018-08" db="EMBL/GenBank/DDBJ databases">
        <title>Genome sequencing of Agrobacterium vitis strain ICMP 10754.</title>
        <authorList>
            <person name="Visnovsky S.B."/>
            <person name="Pitman A.R."/>
        </authorList>
    </citation>
    <scope>NUCLEOTIDE SEQUENCE [LARGE SCALE GENOMIC DNA]</scope>
    <source>
        <strain evidence="4 5">ICMP 10754</strain>
    </source>
</reference>
<comment type="caution">
    <text evidence="4">The sequence shown here is derived from an EMBL/GenBank/DDBJ whole genome shotgun (WGS) entry which is preliminary data.</text>
</comment>
<dbReference type="Gene3D" id="3.40.50.720">
    <property type="entry name" value="NAD(P)-binding Rossmann-like Domain"/>
    <property type="match status" value="1"/>
</dbReference>
<keyword evidence="2" id="KW-0597">Phosphoprotein</keyword>
<accession>A0A368NZK3</accession>
<dbReference type="Proteomes" id="UP000436911">
    <property type="component" value="Unassembled WGS sequence"/>
</dbReference>
<dbReference type="AlphaFoldDB" id="A0A368NZK3"/>
<evidence type="ECO:0000259" key="3">
    <source>
        <dbReference type="Pfam" id="PF07993"/>
    </source>
</evidence>
<dbReference type="OrthoDB" id="9803968at2"/>
<dbReference type="RefSeq" id="WP_060718979.1">
    <property type="nucleotide sequence ID" value="NZ_CP055265.1"/>
</dbReference>
<evidence type="ECO:0000313" key="5">
    <source>
        <dbReference type="Proteomes" id="UP000436911"/>
    </source>
</evidence>
<dbReference type="SUPFAM" id="SSF51735">
    <property type="entry name" value="NAD(P)-binding Rossmann-fold domains"/>
    <property type="match status" value="1"/>
</dbReference>
<evidence type="ECO:0000256" key="2">
    <source>
        <dbReference type="ARBA" id="ARBA00022553"/>
    </source>
</evidence>
<feature type="domain" description="Thioester reductase (TE)" evidence="3">
    <location>
        <begin position="9"/>
        <end position="249"/>
    </location>
</feature>
<dbReference type="InterPro" id="IPR013120">
    <property type="entry name" value="FAR_NAD-bd"/>
</dbReference>
<dbReference type="EMBL" id="QUSG01000001">
    <property type="protein sequence ID" value="KAA3532080.1"/>
    <property type="molecule type" value="Genomic_DNA"/>
</dbReference>
<dbReference type="InterPro" id="IPR010080">
    <property type="entry name" value="Thioester_reductase-like_dom"/>
</dbReference>
<evidence type="ECO:0000313" key="4">
    <source>
        <dbReference type="EMBL" id="KAA3532080.1"/>
    </source>
</evidence>
<name>A0A368NZK3_AGRVI</name>
<keyword evidence="1" id="KW-0596">Phosphopantetheine</keyword>
<sequence length="382" mass="43857">MSENKNVFLTGATGFIGAYLLTEMLKSSHIGKIYTLCRRFDPQNDRDRILSSFKKFSIETNIDCFYTDQIQVVEGDITMPRFGLSDTTYEMICQEADVIHHVAARVNHIQPYELLRKPNVDSMSDAILMASHGKPKIVNFVSTLGSAVTRDDNGNYLEDFPDNTPLESDMGYLLSKWEGEKLQAKFIAEGGKTNLFRLGYISGHSTSGVSLFENNQFMLFIKSCIQLGYAPDLDRTINFTPVDYTVKIMNAPKYTIEGGHVLNLFNFTGLIEWKNIVQWLNARGYEISMIPFYEWQKLLLSDGERNPLYRLLPLYGSDNAHEKILRFGREIHRYRYDNVCAATIENDVWPPRLKFELLDTYLNYLQRQEFLPAPTMMESCAA</sequence>